<reference evidence="2" key="1">
    <citation type="journal article" date="2014" name="Int. J. Syst. Evol. Microbiol.">
        <title>Complete genome sequence of Corynebacterium casei LMG S-19264T (=DSM 44701T), isolated from a smear-ripened cheese.</title>
        <authorList>
            <consortium name="US DOE Joint Genome Institute (JGI-PGF)"/>
            <person name="Walter F."/>
            <person name="Albersmeier A."/>
            <person name="Kalinowski J."/>
            <person name="Ruckert C."/>
        </authorList>
    </citation>
    <scope>NUCLEOTIDE SEQUENCE</scope>
    <source>
        <strain evidence="2">JCM 14719</strain>
    </source>
</reference>
<reference evidence="2" key="2">
    <citation type="submission" date="2020-09" db="EMBL/GenBank/DDBJ databases">
        <authorList>
            <person name="Sun Q."/>
            <person name="Ohkuma M."/>
        </authorList>
    </citation>
    <scope>NUCLEOTIDE SEQUENCE</scope>
    <source>
        <strain evidence="2">JCM 14719</strain>
    </source>
</reference>
<dbReference type="AlphaFoldDB" id="A0A8J3B6E0"/>
<evidence type="ECO:0000256" key="1">
    <source>
        <dbReference type="SAM" id="SignalP"/>
    </source>
</evidence>
<name>A0A8J3B6E0_9BACI</name>
<dbReference type="InterPro" id="IPR019076">
    <property type="entry name" value="Spore_lipoprot_YhcN/YlaJ-like"/>
</dbReference>
<evidence type="ECO:0000313" key="3">
    <source>
        <dbReference type="Proteomes" id="UP000637720"/>
    </source>
</evidence>
<evidence type="ECO:0000313" key="2">
    <source>
        <dbReference type="EMBL" id="GGJ96968.1"/>
    </source>
</evidence>
<sequence>MPVAKPLVASALALFLLTVGCAPNGQQQGMTNTRDVGPNGDRVGTYGSMYKNGMTGDGFRTYAGSDGVGYASLSQATLRQFGAGGGTRVYVDRNVLAQAAAEVAVSVPGVRHATVAVTDRRVVVGVTLNTTRPAEALNQVKRGVQSIVPRYYRVSVSADEAAVQRMASRIDTGNRTAPVRNLDRQ</sequence>
<evidence type="ECO:0008006" key="4">
    <source>
        <dbReference type="Google" id="ProtNLM"/>
    </source>
</evidence>
<dbReference type="EMBL" id="BMOF01000011">
    <property type="protein sequence ID" value="GGJ96968.1"/>
    <property type="molecule type" value="Genomic_DNA"/>
</dbReference>
<proteinExistence type="predicted"/>
<protein>
    <recommendedName>
        <fullName evidence="4">Sporulation protein</fullName>
    </recommendedName>
</protein>
<dbReference type="Pfam" id="PF09580">
    <property type="entry name" value="Spore_YhcN_YlaJ"/>
    <property type="match status" value="1"/>
</dbReference>
<keyword evidence="1" id="KW-0732">Signal</keyword>
<feature type="signal peptide" evidence="1">
    <location>
        <begin position="1"/>
        <end position="21"/>
    </location>
</feature>
<dbReference type="PROSITE" id="PS51257">
    <property type="entry name" value="PROKAR_LIPOPROTEIN"/>
    <property type="match status" value="1"/>
</dbReference>
<feature type="chain" id="PRO_5035200044" description="Sporulation protein" evidence="1">
    <location>
        <begin position="22"/>
        <end position="185"/>
    </location>
</feature>
<keyword evidence="3" id="KW-1185">Reference proteome</keyword>
<organism evidence="2 3">
    <name type="scientific">Calditerricola satsumensis</name>
    <dbReference type="NCBI Taxonomy" id="373054"/>
    <lineage>
        <taxon>Bacteria</taxon>
        <taxon>Bacillati</taxon>
        <taxon>Bacillota</taxon>
        <taxon>Bacilli</taxon>
        <taxon>Bacillales</taxon>
        <taxon>Bacillaceae</taxon>
        <taxon>Calditerricola</taxon>
    </lineage>
</organism>
<dbReference type="RefSeq" id="WP_188816879.1">
    <property type="nucleotide sequence ID" value="NZ_BMOF01000011.1"/>
</dbReference>
<accession>A0A8J3B6E0</accession>
<dbReference type="Proteomes" id="UP000637720">
    <property type="component" value="Unassembled WGS sequence"/>
</dbReference>
<gene>
    <name evidence="2" type="ORF">GCM10007043_08450</name>
</gene>
<comment type="caution">
    <text evidence="2">The sequence shown here is derived from an EMBL/GenBank/DDBJ whole genome shotgun (WGS) entry which is preliminary data.</text>
</comment>